<dbReference type="InterPro" id="IPR036412">
    <property type="entry name" value="HAD-like_sf"/>
</dbReference>
<sequence length="233" mass="25485">MAIQAVVFDAYGTLFDVYSIGALAERLYPGQGAALSALWRDKQIEYTRLISLSDPDAERGSSHYRPFWDLTRQSLRYALQRLGLPLSEANEEALMAQYAQLSAFPENRGVLEALHRQGMTTAVLSNGNPEMLASAVNSAGMGDLLDHVISVDGVRQFKTMPVAYGEVARHIAAEKTDVLFVSSNAWDVLGAAWFGFTTLWINRQGLPFETIGPRPEHTGADLMAVLDVLGLAP</sequence>
<dbReference type="PANTHER" id="PTHR43316">
    <property type="entry name" value="HYDROLASE, HALOACID DELAHOGENASE-RELATED"/>
    <property type="match status" value="1"/>
</dbReference>
<proteinExistence type="inferred from homology"/>
<dbReference type="EMBL" id="AOGK01000035">
    <property type="protein sequence ID" value="MDG5978300.1"/>
    <property type="molecule type" value="Genomic_DNA"/>
</dbReference>
<evidence type="ECO:0000256" key="3">
    <source>
        <dbReference type="RuleBase" id="RU368077"/>
    </source>
</evidence>
<comment type="similarity">
    <text evidence="1 3">Belongs to the HAD-like hydrolase superfamily. S-2-haloalkanoic acid dehalogenase family.</text>
</comment>
<dbReference type="Gene3D" id="1.10.150.240">
    <property type="entry name" value="Putative phosphatase, domain 2"/>
    <property type="match status" value="1"/>
</dbReference>
<dbReference type="SFLD" id="SFLDG01129">
    <property type="entry name" value="C1.5:_HAD__Beta-PGM__Phosphata"/>
    <property type="match status" value="1"/>
</dbReference>
<dbReference type="PRINTS" id="PR00413">
    <property type="entry name" value="HADHALOGNASE"/>
</dbReference>
<dbReference type="SFLD" id="SFLDS00003">
    <property type="entry name" value="Haloacid_Dehalogenase"/>
    <property type="match status" value="1"/>
</dbReference>
<dbReference type="SFLD" id="SFLDG01135">
    <property type="entry name" value="C1.5.6:_HAD__Beta-PGM__Phospha"/>
    <property type="match status" value="1"/>
</dbReference>
<dbReference type="InterPro" id="IPR006439">
    <property type="entry name" value="HAD-SF_hydro_IA"/>
</dbReference>
<dbReference type="SFLD" id="SFLDF00045">
    <property type="entry name" value="2-haloacid_dehalogenase"/>
    <property type="match status" value="1"/>
</dbReference>
<dbReference type="NCBIfam" id="TIGR01493">
    <property type="entry name" value="HAD-SF-IA-v2"/>
    <property type="match status" value="1"/>
</dbReference>
<gene>
    <name evidence="4" type="ORF">H010_23825</name>
</gene>
<protein>
    <recommendedName>
        <fullName evidence="3">(S)-2-haloacid dehalogenase</fullName>
        <ecNumber evidence="3">3.8.1.2</ecNumber>
    </recommendedName>
    <alternativeName>
        <fullName evidence="3">2-haloalkanoic acid dehalogenase</fullName>
    </alternativeName>
    <alternativeName>
        <fullName evidence="3">Halocarboxylic acid halidohydrolase</fullName>
    </alternativeName>
    <alternativeName>
        <fullName evidence="3">L-2-haloacid dehalogenase</fullName>
    </alternativeName>
</protein>
<dbReference type="InterPro" id="IPR051540">
    <property type="entry name" value="S-2-haloacid_dehalogenase"/>
</dbReference>
<dbReference type="CDD" id="cd02588">
    <property type="entry name" value="HAD_L2-DEX"/>
    <property type="match status" value="1"/>
</dbReference>
<dbReference type="InterPro" id="IPR006328">
    <property type="entry name" value="2-HAD"/>
</dbReference>
<dbReference type="PANTHER" id="PTHR43316:SF3">
    <property type="entry name" value="HALOACID DEHALOGENASE, TYPE II (AFU_ORTHOLOGUE AFUA_2G07750)-RELATED"/>
    <property type="match status" value="1"/>
</dbReference>
<name>A0A9X4P1Z1_9BURK</name>
<comment type="function">
    <text evidence="3">Catalyzes the hydrolytic dehalogenation of small (S)-2-haloalkanoic acids to yield the corresponding (R)-2-hydroxyalkanoic acids.</text>
</comment>
<dbReference type="EC" id="3.8.1.2" evidence="3"/>
<dbReference type="NCBIfam" id="TIGR01428">
    <property type="entry name" value="HAD_type_II"/>
    <property type="match status" value="1"/>
</dbReference>
<dbReference type="RefSeq" id="WP_068172906.1">
    <property type="nucleotide sequence ID" value="NZ_AOGK01000035.1"/>
</dbReference>
<reference evidence="4" key="1">
    <citation type="submission" date="2013-01" db="EMBL/GenBank/DDBJ databases">
        <title>Genome draft of Hydrogenophaga taeniospiralis 2K1.</title>
        <authorList>
            <person name="Gomila M."/>
            <person name="Lalucat J."/>
        </authorList>
    </citation>
    <scope>NUCLEOTIDE SEQUENCE</scope>
    <source>
        <strain evidence="4">CCUG 15921</strain>
    </source>
</reference>
<evidence type="ECO:0000313" key="5">
    <source>
        <dbReference type="Proteomes" id="UP001152876"/>
    </source>
</evidence>
<comment type="catalytic activity">
    <reaction evidence="3">
        <text>an (S)-2-haloacid + H2O = a (2R)-2-hydroxycarboxylate + a halide anion + H(+)</text>
        <dbReference type="Rhea" id="RHEA:11192"/>
        <dbReference type="ChEBI" id="CHEBI:15377"/>
        <dbReference type="ChEBI" id="CHEBI:15378"/>
        <dbReference type="ChEBI" id="CHEBI:16042"/>
        <dbReference type="ChEBI" id="CHEBI:58314"/>
        <dbReference type="ChEBI" id="CHEBI:137405"/>
        <dbReference type="EC" id="3.8.1.2"/>
    </reaction>
</comment>
<evidence type="ECO:0000256" key="2">
    <source>
        <dbReference type="ARBA" id="ARBA00022801"/>
    </source>
</evidence>
<dbReference type="Pfam" id="PF00702">
    <property type="entry name" value="Hydrolase"/>
    <property type="match status" value="1"/>
</dbReference>
<organism evidence="4 5">
    <name type="scientific">Hydrogenophaga taeniospiralis CCUG 15921</name>
    <dbReference type="NCBI Taxonomy" id="1281780"/>
    <lineage>
        <taxon>Bacteria</taxon>
        <taxon>Pseudomonadati</taxon>
        <taxon>Pseudomonadota</taxon>
        <taxon>Betaproteobacteria</taxon>
        <taxon>Burkholderiales</taxon>
        <taxon>Comamonadaceae</taxon>
        <taxon>Hydrogenophaga</taxon>
    </lineage>
</organism>
<dbReference type="OrthoDB" id="264363at2"/>
<keyword evidence="2 3" id="KW-0378">Hydrolase</keyword>
<dbReference type="GO" id="GO:0018784">
    <property type="term" value="F:(S)-2-haloacid dehalogenase activity"/>
    <property type="evidence" value="ECO:0007669"/>
    <property type="project" value="UniProtKB-UniRule"/>
</dbReference>
<dbReference type="AlphaFoldDB" id="A0A9X4P1Z1"/>
<evidence type="ECO:0000256" key="1">
    <source>
        <dbReference type="ARBA" id="ARBA00008106"/>
    </source>
</evidence>
<evidence type="ECO:0000313" key="4">
    <source>
        <dbReference type="EMBL" id="MDG5978300.1"/>
    </source>
</evidence>
<keyword evidence="5" id="KW-1185">Reference proteome</keyword>
<dbReference type="Gene3D" id="3.40.50.1000">
    <property type="entry name" value="HAD superfamily/HAD-like"/>
    <property type="match status" value="1"/>
</dbReference>
<dbReference type="Proteomes" id="UP001152876">
    <property type="component" value="Unassembled WGS sequence"/>
</dbReference>
<dbReference type="InterPro" id="IPR023198">
    <property type="entry name" value="PGP-like_dom2"/>
</dbReference>
<dbReference type="SUPFAM" id="SSF56784">
    <property type="entry name" value="HAD-like"/>
    <property type="match status" value="1"/>
</dbReference>
<comment type="caution">
    <text evidence="4">The sequence shown here is derived from an EMBL/GenBank/DDBJ whole genome shotgun (WGS) entry which is preliminary data.</text>
</comment>
<dbReference type="InterPro" id="IPR023214">
    <property type="entry name" value="HAD_sf"/>
</dbReference>
<accession>A0A9X4P1Z1</accession>